<dbReference type="InterPro" id="IPR011330">
    <property type="entry name" value="Glyco_hydro/deAcase_b/a-brl"/>
</dbReference>
<protein>
    <submittedName>
        <fullName evidence="1">5-oxoprolinase subunit PxpA</fullName>
        <ecNumber evidence="1">3.5.2.9</ecNumber>
    </submittedName>
</protein>
<evidence type="ECO:0000313" key="1">
    <source>
        <dbReference type="EMBL" id="MDU0113223.1"/>
    </source>
</evidence>
<accession>A0ABU3R0M8</accession>
<dbReference type="PANTHER" id="PTHR30292">
    <property type="entry name" value="UNCHARACTERIZED PROTEIN YBGL-RELATED"/>
    <property type="match status" value="1"/>
</dbReference>
<dbReference type="Proteomes" id="UP001257914">
    <property type="component" value="Unassembled WGS sequence"/>
</dbReference>
<evidence type="ECO:0000313" key="2">
    <source>
        <dbReference type="Proteomes" id="UP001257914"/>
    </source>
</evidence>
<dbReference type="EC" id="3.5.2.9" evidence="1"/>
<keyword evidence="1" id="KW-0378">Hydrolase</keyword>
<dbReference type="Pfam" id="PF03746">
    <property type="entry name" value="LamB_YcsF"/>
    <property type="match status" value="1"/>
</dbReference>
<organism evidence="1 2">
    <name type="scientific">Psychrosphaera aquimarina</name>
    <dbReference type="NCBI Taxonomy" id="2044854"/>
    <lineage>
        <taxon>Bacteria</taxon>
        <taxon>Pseudomonadati</taxon>
        <taxon>Pseudomonadota</taxon>
        <taxon>Gammaproteobacteria</taxon>
        <taxon>Alteromonadales</taxon>
        <taxon>Pseudoalteromonadaceae</taxon>
        <taxon>Psychrosphaera</taxon>
    </lineage>
</organism>
<comment type="caution">
    <text evidence="1">The sequence shown here is derived from an EMBL/GenBank/DDBJ whole genome shotgun (WGS) entry which is preliminary data.</text>
</comment>
<gene>
    <name evidence="1" type="ORF">RT723_09485</name>
</gene>
<dbReference type="Gene3D" id="3.20.20.370">
    <property type="entry name" value="Glycoside hydrolase/deacetylase"/>
    <property type="match status" value="1"/>
</dbReference>
<sequence>MTKKLKLNCDLGESFGSWKMGLDDAVMPHIDMANIACGFHAGDADVMSLTLDLAKQHATQIGAHPGYLDLQGFGRRSINCSESEIINLMIYQVSALSGMASTKGLTVSYVKPHGALYNDMMKLTNIRHAIYKAMFALNSARGEGSHLSLLMLATQDNDQFILEAKEYGVELQFEVFADRRYTDDGKLQARTEQGSVLQHDEILVQVEQLCRGEVVTASGAIIQVQANTICVHGDNADGIKLISEIRRLCKAE</sequence>
<reference evidence="1 2" key="1">
    <citation type="submission" date="2023-10" db="EMBL/GenBank/DDBJ databases">
        <title>Psychrosphaera aquimaarina strain SW33 isolated from seawater.</title>
        <authorList>
            <person name="Bayburt H."/>
            <person name="Kim J.M."/>
            <person name="Choi B.J."/>
            <person name="Jeon C.O."/>
        </authorList>
    </citation>
    <scope>NUCLEOTIDE SEQUENCE [LARGE SCALE GENOMIC DNA]</scope>
    <source>
        <strain evidence="1 2">KCTC 52743</strain>
    </source>
</reference>
<dbReference type="NCBIfam" id="NF003816">
    <property type="entry name" value="PRK05406.1-5"/>
    <property type="match status" value="1"/>
</dbReference>
<dbReference type="NCBIfam" id="NF003814">
    <property type="entry name" value="PRK05406.1-3"/>
    <property type="match status" value="1"/>
</dbReference>
<dbReference type="PANTHER" id="PTHR30292:SF0">
    <property type="entry name" value="5-OXOPROLINASE SUBUNIT A"/>
    <property type="match status" value="1"/>
</dbReference>
<dbReference type="SUPFAM" id="SSF88713">
    <property type="entry name" value="Glycoside hydrolase/deacetylase"/>
    <property type="match status" value="1"/>
</dbReference>
<name>A0ABU3R0M8_9GAMM</name>
<dbReference type="InterPro" id="IPR005501">
    <property type="entry name" value="LamB/YcsF/PxpA-like"/>
</dbReference>
<dbReference type="CDD" id="cd10787">
    <property type="entry name" value="LamB_YcsF_like"/>
    <property type="match status" value="1"/>
</dbReference>
<dbReference type="RefSeq" id="WP_315946815.1">
    <property type="nucleotide sequence ID" value="NZ_JAWCUA010000007.1"/>
</dbReference>
<dbReference type="EMBL" id="JAWCUA010000007">
    <property type="protein sequence ID" value="MDU0113223.1"/>
    <property type="molecule type" value="Genomic_DNA"/>
</dbReference>
<dbReference type="GO" id="GO:0017168">
    <property type="term" value="F:5-oxoprolinase (ATP-hydrolyzing) activity"/>
    <property type="evidence" value="ECO:0007669"/>
    <property type="project" value="UniProtKB-EC"/>
</dbReference>
<keyword evidence="2" id="KW-1185">Reference proteome</keyword>
<proteinExistence type="predicted"/>